<evidence type="ECO:0000313" key="1">
    <source>
        <dbReference type="EMBL" id="OLQ09908.1"/>
    </source>
</evidence>
<keyword evidence="2" id="KW-1185">Reference proteome</keyword>
<dbReference type="OrthoDB" id="408775at2759"/>
<organism evidence="1 2">
    <name type="scientific">Symbiodinium microadriaticum</name>
    <name type="common">Dinoflagellate</name>
    <name type="synonym">Zooxanthella microadriatica</name>
    <dbReference type="NCBI Taxonomy" id="2951"/>
    <lineage>
        <taxon>Eukaryota</taxon>
        <taxon>Sar</taxon>
        <taxon>Alveolata</taxon>
        <taxon>Dinophyceae</taxon>
        <taxon>Suessiales</taxon>
        <taxon>Symbiodiniaceae</taxon>
        <taxon>Symbiodinium</taxon>
    </lineage>
</organism>
<comment type="caution">
    <text evidence="1">The sequence shown here is derived from an EMBL/GenBank/DDBJ whole genome shotgun (WGS) entry which is preliminary data.</text>
</comment>
<evidence type="ECO:0000313" key="2">
    <source>
        <dbReference type="Proteomes" id="UP000186817"/>
    </source>
</evidence>
<protein>
    <submittedName>
        <fullName evidence="1">Uncharacterized protein</fullName>
    </submittedName>
</protein>
<proteinExistence type="predicted"/>
<gene>
    <name evidence="1" type="ORF">AK812_SmicGene6404</name>
</gene>
<dbReference type="AlphaFoldDB" id="A0A1Q9ER91"/>
<dbReference type="Proteomes" id="UP000186817">
    <property type="component" value="Unassembled WGS sequence"/>
</dbReference>
<accession>A0A1Q9ER91</accession>
<dbReference type="EMBL" id="LSRX01000087">
    <property type="protein sequence ID" value="OLQ09908.1"/>
    <property type="molecule type" value="Genomic_DNA"/>
</dbReference>
<sequence length="392" mass="45571">MFRTANAGSTVFFAQTKFVDIATNAFKKWLKHHGLPMFLKDEFPKFLNQQWPQHLKSLDEYPRFTFADVQRLKKFLGEDWVIHHEDHHPQKVMIFCPRLYFQGACRTWNDAQLFQPLSGSAEPWKYQVQRLAPAHILKAYPWGFQKTSCLPSGFVFLKAKKEYLMGRTLISHFKAYHSKLLKACANALLMMLRHCWPQHSGQQSIPQTWKHIHEFFERLDSVDDYQPVVCNDDLVGFFNSIPQDRLLCATQALVQDWIHQKGDGPITVNMDVGLSVAERTFRGKFYHRPKHSVVLYPIHLIDVIAYSFRSCIFCALGAVWKQIRGTGIGNQVSPVISEVAIAHIEQTWSRVYNTWRHQPVYPTLRVRQFELENVGLEISRCVDYSLCVATRS</sequence>
<name>A0A1Q9ER91_SYMMI</name>
<reference evidence="1 2" key="1">
    <citation type="submission" date="2016-02" db="EMBL/GenBank/DDBJ databases">
        <title>Genome analysis of coral dinoflagellate symbionts highlights evolutionary adaptations to a symbiotic lifestyle.</title>
        <authorList>
            <person name="Aranda M."/>
            <person name="Li Y."/>
            <person name="Liew Y.J."/>
            <person name="Baumgarten S."/>
            <person name="Simakov O."/>
            <person name="Wilson M."/>
            <person name="Piel J."/>
            <person name="Ashoor H."/>
            <person name="Bougouffa S."/>
            <person name="Bajic V.B."/>
            <person name="Ryu T."/>
            <person name="Ravasi T."/>
            <person name="Bayer T."/>
            <person name="Micklem G."/>
            <person name="Kim H."/>
            <person name="Bhak J."/>
            <person name="Lajeunesse T.C."/>
            <person name="Voolstra C.R."/>
        </authorList>
    </citation>
    <scope>NUCLEOTIDE SEQUENCE [LARGE SCALE GENOMIC DNA]</scope>
    <source>
        <strain evidence="1 2">CCMP2467</strain>
    </source>
</reference>